<dbReference type="Gene3D" id="1.10.10.1100">
    <property type="entry name" value="BFD-like [2Fe-2S]-binding domain"/>
    <property type="match status" value="1"/>
</dbReference>
<dbReference type="RefSeq" id="WP_006556772.1">
    <property type="nucleotide sequence ID" value="NZ_UHIO01000001.1"/>
</dbReference>
<dbReference type="Proteomes" id="UP000255367">
    <property type="component" value="Unassembled WGS sequence"/>
</dbReference>
<sequence>MDFEEQKVPDSILDKYTKVCTCRSISRKTIKEAINDGCDTIPKIRERTGAGTGSCGGKNCGVRIVKLLQDMGKLPKPGAKKED</sequence>
<keyword evidence="3" id="KW-1185">Reference proteome</keyword>
<accession>A0A380NHR7</accession>
<proteinExistence type="predicted"/>
<gene>
    <name evidence="2" type="ORF">NCTC12020_00394</name>
</gene>
<dbReference type="InterPro" id="IPR041854">
    <property type="entry name" value="BFD-like_2Fe2S-bd_dom_sf"/>
</dbReference>
<dbReference type="EMBL" id="UHIO01000001">
    <property type="protein sequence ID" value="SUP40800.1"/>
    <property type="molecule type" value="Genomic_DNA"/>
</dbReference>
<dbReference type="InterPro" id="IPR007419">
    <property type="entry name" value="BFD-like_2Fe2S-bd_dom"/>
</dbReference>
<reference evidence="2 3" key="1">
    <citation type="submission" date="2018-06" db="EMBL/GenBank/DDBJ databases">
        <authorList>
            <consortium name="Pathogen Informatics"/>
            <person name="Doyle S."/>
        </authorList>
    </citation>
    <scope>NUCLEOTIDE SEQUENCE [LARGE SCALE GENOMIC DNA]</scope>
    <source>
        <strain evidence="2 3">NCTC12020</strain>
    </source>
</reference>
<dbReference type="AlphaFoldDB" id="A0A380NHR7"/>
<dbReference type="OrthoDB" id="1629586at2"/>
<name>A0A380NHR7_9FIRM</name>
<protein>
    <submittedName>
        <fullName evidence="2">Nitrite reductase subunit NirD</fullName>
    </submittedName>
</protein>
<organism evidence="2 3">
    <name type="scientific">Veillonella criceti</name>
    <dbReference type="NCBI Taxonomy" id="103891"/>
    <lineage>
        <taxon>Bacteria</taxon>
        <taxon>Bacillati</taxon>
        <taxon>Bacillota</taxon>
        <taxon>Negativicutes</taxon>
        <taxon>Veillonellales</taxon>
        <taxon>Veillonellaceae</taxon>
        <taxon>Veillonella</taxon>
    </lineage>
</organism>
<dbReference type="GeneID" id="83055047"/>
<evidence type="ECO:0000313" key="2">
    <source>
        <dbReference type="EMBL" id="SUP40800.1"/>
    </source>
</evidence>
<feature type="domain" description="BFD-like [2Fe-2S]-binding" evidence="1">
    <location>
        <begin position="19"/>
        <end position="69"/>
    </location>
</feature>
<evidence type="ECO:0000313" key="3">
    <source>
        <dbReference type="Proteomes" id="UP000255367"/>
    </source>
</evidence>
<dbReference type="Pfam" id="PF04324">
    <property type="entry name" value="Fer2_BFD"/>
    <property type="match status" value="1"/>
</dbReference>
<evidence type="ECO:0000259" key="1">
    <source>
        <dbReference type="Pfam" id="PF04324"/>
    </source>
</evidence>